<dbReference type="InterPro" id="IPR011723">
    <property type="entry name" value="Znf/thioredoxin_put"/>
</dbReference>
<keyword evidence="1" id="KW-1133">Transmembrane helix</keyword>
<keyword evidence="1" id="KW-0812">Transmembrane</keyword>
<dbReference type="InterPro" id="IPR021834">
    <property type="entry name" value="DUF3426"/>
</dbReference>
<feature type="transmembrane region" description="Helical" evidence="1">
    <location>
        <begin position="135"/>
        <end position="156"/>
    </location>
</feature>
<keyword evidence="1" id="KW-0472">Membrane</keyword>
<name>A0A6L6GCV7_9GAMM</name>
<evidence type="ECO:0000256" key="1">
    <source>
        <dbReference type="SAM" id="Phobius"/>
    </source>
</evidence>
<accession>A0A6L6GCV7</accession>
<reference evidence="2" key="2">
    <citation type="submission" date="2023-11" db="EMBL/GenBank/DDBJ databases">
        <authorList>
            <person name="Kyselkova M."/>
            <person name="Xanthopoulou K."/>
            <person name="Shestivska V."/>
            <person name="Spanelova P."/>
            <person name="Maixnerova M."/>
            <person name="Higgins P.G."/>
            <person name="Nemec A."/>
        </authorList>
    </citation>
    <scope>NUCLEOTIDE SEQUENCE</scope>
    <source>
        <strain evidence="2">ANC 7225</strain>
    </source>
</reference>
<dbReference type="RefSeq" id="WP_154772150.1">
    <property type="nucleotide sequence ID" value="NZ_JAXHPI010000005.1"/>
</dbReference>
<reference evidence="3 4" key="1">
    <citation type="submission" date="2019-11" db="EMBL/GenBank/DDBJ databases">
        <authorList>
            <person name="An D."/>
        </authorList>
    </citation>
    <scope>NUCLEOTIDE SEQUENCE [LARGE SCALE GENOMIC DNA]</scope>
    <source>
        <strain evidence="3 4">YIM 103518</strain>
    </source>
</reference>
<dbReference type="EMBL" id="JAXHPO010000041">
    <property type="protein sequence ID" value="MDY6550957.1"/>
    <property type="molecule type" value="Genomic_DNA"/>
</dbReference>
<dbReference type="Proteomes" id="UP001284094">
    <property type="component" value="Unassembled WGS sequence"/>
</dbReference>
<dbReference type="Pfam" id="PF11906">
    <property type="entry name" value="DUF3426"/>
    <property type="match status" value="1"/>
</dbReference>
<dbReference type="Proteomes" id="UP000473854">
    <property type="component" value="Unassembled WGS sequence"/>
</dbReference>
<keyword evidence="5" id="KW-1185">Reference proteome</keyword>
<dbReference type="AlphaFoldDB" id="A0A6L6GCV7"/>
<dbReference type="NCBIfam" id="TIGR02098">
    <property type="entry name" value="MJ0042_CXXC"/>
    <property type="match status" value="1"/>
</dbReference>
<evidence type="ECO:0000313" key="3">
    <source>
        <dbReference type="EMBL" id="MTD10512.1"/>
    </source>
</evidence>
<gene>
    <name evidence="3" type="ORF">GIX10_03470</name>
    <name evidence="2" type="ORF">SKM48_09330</name>
</gene>
<proteinExistence type="predicted"/>
<evidence type="ECO:0000313" key="4">
    <source>
        <dbReference type="Proteomes" id="UP000473854"/>
    </source>
</evidence>
<evidence type="ECO:0000313" key="5">
    <source>
        <dbReference type="Proteomes" id="UP001284094"/>
    </source>
</evidence>
<organism evidence="3 4">
    <name type="scientific">Acinetobacter faecalis</name>
    <dbReference type="NCBI Taxonomy" id="2665161"/>
    <lineage>
        <taxon>Bacteria</taxon>
        <taxon>Pseudomonadati</taxon>
        <taxon>Pseudomonadota</taxon>
        <taxon>Gammaproteobacteria</taxon>
        <taxon>Moraxellales</taxon>
        <taxon>Moraxellaceae</taxon>
        <taxon>Acinetobacter</taxon>
    </lineage>
</organism>
<sequence length="286" mass="32552">MSEKQTRCPECLTTYKVTVPQLTAAQGMVCCPKCDETFNAVSYLTSVHSEIDTSISYQFTEAEKFASDGVTQYVPTLAANVSKIFDATVENSTINLRTYLNNLNAFNPEPINTFPSINLSKDTDFIVEKKNSVRYYTVWGIINFSLIAIFVIQILMVNPRTLNNNSFINNAYTQICSIFKCDNLIQQYYLVDLVDVKITTINNKATNISGYLINHNEHSLTLPLIHVNLLNNNVTVHSQIYHPKEYLIKSLVNVERIPQNSPFNFNIIVPIAKKDFNDYEIQIIRP</sequence>
<protein>
    <submittedName>
        <fullName evidence="3">DUF3426 domain-containing protein</fullName>
    </submittedName>
    <submittedName>
        <fullName evidence="2">MJ0042-type zinc finger domain-containing protein</fullName>
    </submittedName>
</protein>
<comment type="caution">
    <text evidence="3">The sequence shown here is derived from an EMBL/GenBank/DDBJ whole genome shotgun (WGS) entry which is preliminary data.</text>
</comment>
<evidence type="ECO:0000313" key="2">
    <source>
        <dbReference type="EMBL" id="MDY6550957.1"/>
    </source>
</evidence>
<reference evidence="2 5" key="3">
    <citation type="journal article" date="2024" name="Syst. Appl. Microbiol.">
        <title>Evidence for the occurrence of Acinetobacter faecalis in cattle feces and its emended description.</title>
        <authorList>
            <person name="Kyselkova M."/>
            <person name="Xanthopoulou K."/>
            <person name="Shestivska V."/>
            <person name="Spanelova P."/>
            <person name="Maixnerova M."/>
            <person name="Higgins P.G."/>
            <person name="Nemec A."/>
        </authorList>
    </citation>
    <scope>NUCLEOTIDE SEQUENCE [LARGE SCALE GENOMIC DNA]</scope>
    <source>
        <strain evidence="2 5">ANC 7225</strain>
    </source>
</reference>
<dbReference type="EMBL" id="WLYL01000007">
    <property type="protein sequence ID" value="MTD10512.1"/>
    <property type="molecule type" value="Genomic_DNA"/>
</dbReference>